<comment type="caution">
    <text evidence="2">The sequence shown here is derived from an EMBL/GenBank/DDBJ whole genome shotgun (WGS) entry which is preliminary data.</text>
</comment>
<reference evidence="3" key="1">
    <citation type="journal article" date="2019" name="Int. J. Syst. Evol. Microbiol.">
        <title>The Global Catalogue of Microorganisms (GCM) 10K type strain sequencing project: providing services to taxonomists for standard genome sequencing and annotation.</title>
        <authorList>
            <consortium name="The Broad Institute Genomics Platform"/>
            <consortium name="The Broad Institute Genome Sequencing Center for Infectious Disease"/>
            <person name="Wu L."/>
            <person name="Ma J."/>
        </authorList>
    </citation>
    <scope>NUCLEOTIDE SEQUENCE [LARGE SCALE GENOMIC DNA]</scope>
    <source>
        <strain evidence="3">CCUG 63419</strain>
    </source>
</reference>
<feature type="chain" id="PRO_5046086643" evidence="1">
    <location>
        <begin position="22"/>
        <end position="775"/>
    </location>
</feature>
<accession>A0ABW3HI64</accession>
<gene>
    <name evidence="2" type="ORF">ACFQ0F_06540</name>
</gene>
<dbReference type="RefSeq" id="WP_379070396.1">
    <property type="nucleotide sequence ID" value="NZ_JBHTIT010000001.1"/>
</dbReference>
<evidence type="ECO:0000313" key="2">
    <source>
        <dbReference type="EMBL" id="MFD0950047.1"/>
    </source>
</evidence>
<keyword evidence="3" id="KW-1185">Reference proteome</keyword>
<dbReference type="InterPro" id="IPR010344">
    <property type="entry name" value="YbjH"/>
</dbReference>
<protein>
    <submittedName>
        <fullName evidence="2">YjbH domain-containing protein</fullName>
    </submittedName>
</protein>
<keyword evidence="1" id="KW-0732">Signal</keyword>
<dbReference type="Pfam" id="PF06082">
    <property type="entry name" value="YjbH"/>
    <property type="match status" value="1"/>
</dbReference>
<feature type="signal peptide" evidence="1">
    <location>
        <begin position="1"/>
        <end position="21"/>
    </location>
</feature>
<proteinExistence type="predicted"/>
<dbReference type="EMBL" id="JBHTIT010000001">
    <property type="protein sequence ID" value="MFD0950047.1"/>
    <property type="molecule type" value="Genomic_DNA"/>
</dbReference>
<dbReference type="Proteomes" id="UP001597044">
    <property type="component" value="Unassembled WGS sequence"/>
</dbReference>
<evidence type="ECO:0000313" key="3">
    <source>
        <dbReference type="Proteomes" id="UP001597044"/>
    </source>
</evidence>
<evidence type="ECO:0000256" key="1">
    <source>
        <dbReference type="SAM" id="SignalP"/>
    </source>
</evidence>
<name>A0ABW3HI64_9GAMM</name>
<organism evidence="2 3">
    <name type="scientific">Paraperlucidibaca wandonensis</name>
    <dbReference type="NCBI Taxonomy" id="1268273"/>
    <lineage>
        <taxon>Bacteria</taxon>
        <taxon>Pseudomonadati</taxon>
        <taxon>Pseudomonadota</taxon>
        <taxon>Gammaproteobacteria</taxon>
        <taxon>Moraxellales</taxon>
        <taxon>Moraxellaceae</taxon>
        <taxon>Paraperlucidibaca</taxon>
    </lineage>
</organism>
<sequence length="775" mass="84460">MKVYFSALAVTATLFTGLVHAEEAVSPTPAQNSEPAAAEAEQAPIHEAKPAGGLSASELVAGTSSPLPLFPSSPPPIYNDFGSPGYLQMPSARMAPDGEVALTLNKVDPYLRYNLNVQMLPWLDATLRYVQDSSRTLFTGKDFVDKGVDLRFRLLEETEVLPAVALGLRDLAGTGLFNGEFLVASKRLGDFDFTAGLGWGNLGERDRLKNPFCTAADHFCTRPKTTSGKGGQIEFKKFFTGPMSPIAGVSWQTPWQPLILLAEADGNDYSNESNPSAFESGSPFNFGAQLRVNPNVALRMGFERGNTVMFGVAIHGNLNTLRQAKKVDPITPVMPTPEAVMPVVAANELSASNETGAVASNETDNEVASEQNTAANPDWVALSKRLQREAGYEVEQIAISDDTLQLRAEQTRYRDALVGHERAMRVLQATVPAPIQHFELIDTVHGLGQVMVAVDRDELVDALTPSDMQPALEDVLSREVPKDLSNATAENSVNSVETITPEQSPWSTTLTPYLQQGFGGVDSIYTYDIGGRAELAWAKEQTLAQATVLASLLNNYTDFTQLNPGFTTLPPVRTRIREYLDQPIRLEALQLTQFGEIGNDWQAQGYGGYLELMFVGVGGEVLYRPLNSTWGVGVDVNVVRQRDPASELGLLDYQVETGHVTLYKDLPNFYNFRVKLSAGRYLAGDVGSTVDISREFASGVVVGGYFAKTNVSTEEFGEGSFNKGFYLQVPLDLLTIGHTKSKASLGFNPIQRDGGQKLSRRNNLWSISELRGPRR</sequence>